<name>A0A974DD13_XENLA</name>
<accession>A0A974DD13</accession>
<feature type="transmembrane region" description="Helical" evidence="2">
    <location>
        <begin position="124"/>
        <end position="143"/>
    </location>
</feature>
<dbReference type="EMBL" id="CM004470">
    <property type="protein sequence ID" value="OCT88347.1"/>
    <property type="molecule type" value="Genomic_DNA"/>
</dbReference>
<proteinExistence type="predicted"/>
<gene>
    <name evidence="3" type="ORF">XELAEV_18016982mg</name>
</gene>
<feature type="region of interest" description="Disordered" evidence="1">
    <location>
        <begin position="1"/>
        <end position="21"/>
    </location>
</feature>
<keyword evidence="2" id="KW-0472">Membrane</keyword>
<keyword evidence="2" id="KW-1133">Transmembrane helix</keyword>
<dbReference type="AlphaFoldDB" id="A0A974DD13"/>
<evidence type="ECO:0000256" key="1">
    <source>
        <dbReference type="SAM" id="MobiDB-lite"/>
    </source>
</evidence>
<reference evidence="4" key="1">
    <citation type="journal article" date="2016" name="Nature">
        <title>Genome evolution in the allotetraploid frog Xenopus laevis.</title>
        <authorList>
            <person name="Session A.M."/>
            <person name="Uno Y."/>
            <person name="Kwon T."/>
            <person name="Chapman J.A."/>
            <person name="Toyoda A."/>
            <person name="Takahashi S."/>
            <person name="Fukui A."/>
            <person name="Hikosaka A."/>
            <person name="Suzuki A."/>
            <person name="Kondo M."/>
            <person name="van Heeringen S.J."/>
            <person name="Quigley I."/>
            <person name="Heinz S."/>
            <person name="Ogino H."/>
            <person name="Ochi H."/>
            <person name="Hellsten U."/>
            <person name="Lyons J.B."/>
            <person name="Simakov O."/>
            <person name="Putnam N."/>
            <person name="Stites J."/>
            <person name="Kuroki Y."/>
            <person name="Tanaka T."/>
            <person name="Michiue T."/>
            <person name="Watanabe M."/>
            <person name="Bogdanovic O."/>
            <person name="Lister R."/>
            <person name="Georgiou G."/>
            <person name="Paranjpe S.S."/>
            <person name="van Kruijsbergen I."/>
            <person name="Shu S."/>
            <person name="Carlson J."/>
            <person name="Kinoshita T."/>
            <person name="Ohta Y."/>
            <person name="Mawaribuchi S."/>
            <person name="Jenkins J."/>
            <person name="Grimwood J."/>
            <person name="Schmutz J."/>
            <person name="Mitros T."/>
            <person name="Mozaffari S.V."/>
            <person name="Suzuki Y."/>
            <person name="Haramoto Y."/>
            <person name="Yamamoto T.S."/>
            <person name="Takagi C."/>
            <person name="Heald R."/>
            <person name="Miller K."/>
            <person name="Haudenschild C."/>
            <person name="Kitzman J."/>
            <person name="Nakayama T."/>
            <person name="Izutsu Y."/>
            <person name="Robert J."/>
            <person name="Fortriede J."/>
            <person name="Burns K."/>
            <person name="Lotay V."/>
            <person name="Karimi K."/>
            <person name="Yasuoka Y."/>
            <person name="Dichmann D.S."/>
            <person name="Flajnik M.F."/>
            <person name="Houston D.W."/>
            <person name="Shendure J."/>
            <person name="DuPasquier L."/>
            <person name="Vize P.D."/>
            <person name="Zorn A.M."/>
            <person name="Ito M."/>
            <person name="Marcotte E.M."/>
            <person name="Wallingford J.B."/>
            <person name="Ito Y."/>
            <person name="Asashima M."/>
            <person name="Ueno N."/>
            <person name="Matsuda Y."/>
            <person name="Veenstra G.J."/>
            <person name="Fujiyama A."/>
            <person name="Harland R.M."/>
            <person name="Taira M."/>
            <person name="Rokhsar D.S."/>
        </authorList>
    </citation>
    <scope>NUCLEOTIDE SEQUENCE [LARGE SCALE GENOMIC DNA]</scope>
    <source>
        <strain evidence="4">J</strain>
    </source>
</reference>
<organism evidence="3 4">
    <name type="scientific">Xenopus laevis</name>
    <name type="common">African clawed frog</name>
    <dbReference type="NCBI Taxonomy" id="8355"/>
    <lineage>
        <taxon>Eukaryota</taxon>
        <taxon>Metazoa</taxon>
        <taxon>Chordata</taxon>
        <taxon>Craniata</taxon>
        <taxon>Vertebrata</taxon>
        <taxon>Euteleostomi</taxon>
        <taxon>Amphibia</taxon>
        <taxon>Batrachia</taxon>
        <taxon>Anura</taxon>
        <taxon>Pipoidea</taxon>
        <taxon>Pipidae</taxon>
        <taxon>Xenopodinae</taxon>
        <taxon>Xenopus</taxon>
        <taxon>Xenopus</taxon>
    </lineage>
</organism>
<keyword evidence="2" id="KW-0812">Transmembrane</keyword>
<protein>
    <submittedName>
        <fullName evidence="3">Uncharacterized protein</fullName>
    </submittedName>
</protein>
<sequence>MGPHTRLQRSPAPTLPLSASGEGDLHPGGMPAGYGYDPECIKKLLFYGFKCVEYHFAIWQNTLSTEGSGGKKRRCLHTSQWPPLMNKRLLIVQSAVFMGGICRCQKAHCSMAPSKYFNQFYSIYIQYSSFFLMHFISLFFCFVV</sequence>
<evidence type="ECO:0000313" key="4">
    <source>
        <dbReference type="Proteomes" id="UP000694892"/>
    </source>
</evidence>
<evidence type="ECO:0000256" key="2">
    <source>
        <dbReference type="SAM" id="Phobius"/>
    </source>
</evidence>
<evidence type="ECO:0000313" key="3">
    <source>
        <dbReference type="EMBL" id="OCT88347.1"/>
    </source>
</evidence>
<dbReference type="Proteomes" id="UP000694892">
    <property type="component" value="Chromosome 3L"/>
</dbReference>